<dbReference type="CDD" id="cd00130">
    <property type="entry name" value="PAS"/>
    <property type="match status" value="1"/>
</dbReference>
<organism evidence="3 4">
    <name type="scientific">Roseateles amylovorans</name>
    <dbReference type="NCBI Taxonomy" id="2978473"/>
    <lineage>
        <taxon>Bacteria</taxon>
        <taxon>Pseudomonadati</taxon>
        <taxon>Pseudomonadota</taxon>
        <taxon>Betaproteobacteria</taxon>
        <taxon>Burkholderiales</taxon>
        <taxon>Sphaerotilaceae</taxon>
        <taxon>Roseateles</taxon>
    </lineage>
</organism>
<name>A0ABY6B7Z2_9BURK</name>
<dbReference type="NCBIfam" id="TIGR00254">
    <property type="entry name" value="GGDEF"/>
    <property type="match status" value="1"/>
</dbReference>
<dbReference type="InterPro" id="IPR013655">
    <property type="entry name" value="PAS_fold_3"/>
</dbReference>
<dbReference type="Gene3D" id="3.30.70.270">
    <property type="match status" value="1"/>
</dbReference>
<feature type="compositionally biased region" description="Pro residues" evidence="1">
    <location>
        <begin position="644"/>
        <end position="658"/>
    </location>
</feature>
<dbReference type="InterPro" id="IPR035965">
    <property type="entry name" value="PAS-like_dom_sf"/>
</dbReference>
<evidence type="ECO:0000313" key="3">
    <source>
        <dbReference type="EMBL" id="UXH80580.1"/>
    </source>
</evidence>
<feature type="compositionally biased region" description="Basic and acidic residues" evidence="1">
    <location>
        <begin position="625"/>
        <end position="636"/>
    </location>
</feature>
<dbReference type="PANTHER" id="PTHR44757:SF2">
    <property type="entry name" value="BIOFILM ARCHITECTURE MAINTENANCE PROTEIN MBAA"/>
    <property type="match status" value="1"/>
</dbReference>
<dbReference type="CDD" id="cd01949">
    <property type="entry name" value="GGDEF"/>
    <property type="match status" value="1"/>
</dbReference>
<dbReference type="RefSeq" id="WP_261760397.1">
    <property type="nucleotide sequence ID" value="NZ_CP104562.2"/>
</dbReference>
<dbReference type="InterPro" id="IPR052155">
    <property type="entry name" value="Biofilm_reg_signaling"/>
</dbReference>
<evidence type="ECO:0000259" key="2">
    <source>
        <dbReference type="PROSITE" id="PS50887"/>
    </source>
</evidence>
<sequence length="696" mass="76137">MRRLAAWLVAGNLIVALSVVLATVLALRASREADEVRARETTENLASSLSIELGAELKQVDNALATIALQYRRVRGTEAELRRAMERAIADQRSLLPQVDVIRITDASGQVVYGLAAEEHQLNVADRDYFSLARNGAGMVVSEPLYGRLLAQWGIVVARRLEGENGQFAGVAYTVLSTDHFVDNFRHLAIGPEGAISLRSLSMRLIARYSAAEPQSNRGLGEIIVSEDFVRQFARDPTRGWYLTPTRIDNIERITAYRQVRGYPLIILTGTSTADFLTAWRSEAQQQSLLAAIVILTALACSYVVYRQQRRELRAREQVSRLAAEQSLMLDNELVGMARVRGELMTWKNRALDALFGYDSQALIQQPTRALYLDQASYDHVAQQAQDAFAQGRRYRQQLRMRRKDGSALWIDLSGAPVSAQESIWMMVDVSALKESEVNAQHLAVHDALTGLPNRVRFADRLTGALSLLDDRSSLLAVCYVDLDGFKDVNDQFGHDAGDLVLRVVAQRLQAGVRSHDLVARLGGDEFGVLLASLRSEAEAEPALHRLLNALREPIRLPDGGEAAVGASIGIAFAPRHGRQSDLLMRSADAAMYQAKRNGKHQFAMATTGAPVMTSSSDFPAATRPTEDPAADRADPPHAAGPAPAAPSPAPSVRPTPVPEHAFEESVAGEEDPGAGMDNDENRVPPSTLVRDDPSH</sequence>
<evidence type="ECO:0000313" key="4">
    <source>
        <dbReference type="Proteomes" id="UP001064933"/>
    </source>
</evidence>
<keyword evidence="3" id="KW-0808">Transferase</keyword>
<dbReference type="CDD" id="cd12914">
    <property type="entry name" value="PDC1_DGC_like"/>
    <property type="match status" value="1"/>
</dbReference>
<dbReference type="GO" id="GO:0052621">
    <property type="term" value="F:diguanylate cyclase activity"/>
    <property type="evidence" value="ECO:0007669"/>
    <property type="project" value="UniProtKB-EC"/>
</dbReference>
<dbReference type="InterPro" id="IPR000014">
    <property type="entry name" value="PAS"/>
</dbReference>
<feature type="region of interest" description="Disordered" evidence="1">
    <location>
        <begin position="614"/>
        <end position="696"/>
    </location>
</feature>
<dbReference type="NCBIfam" id="TIGR00229">
    <property type="entry name" value="sensory_box"/>
    <property type="match status" value="1"/>
</dbReference>
<dbReference type="CDD" id="cd12915">
    <property type="entry name" value="PDC2_DGC_like"/>
    <property type="match status" value="1"/>
</dbReference>
<dbReference type="InterPro" id="IPR000160">
    <property type="entry name" value="GGDEF_dom"/>
</dbReference>
<dbReference type="InterPro" id="IPR043128">
    <property type="entry name" value="Rev_trsase/Diguanyl_cyclase"/>
</dbReference>
<dbReference type="EC" id="2.7.7.65" evidence="3"/>
<proteinExistence type="predicted"/>
<dbReference type="SUPFAM" id="SSF55073">
    <property type="entry name" value="Nucleotide cyclase"/>
    <property type="match status" value="1"/>
</dbReference>
<dbReference type="InterPro" id="IPR029787">
    <property type="entry name" value="Nucleotide_cyclase"/>
</dbReference>
<dbReference type="Pfam" id="PF00990">
    <property type="entry name" value="GGDEF"/>
    <property type="match status" value="1"/>
</dbReference>
<dbReference type="SUPFAM" id="SSF55785">
    <property type="entry name" value="PYP-like sensor domain (PAS domain)"/>
    <property type="match status" value="1"/>
</dbReference>
<dbReference type="Gene3D" id="3.30.450.20">
    <property type="entry name" value="PAS domain"/>
    <property type="match status" value="3"/>
</dbReference>
<keyword evidence="4" id="KW-1185">Reference proteome</keyword>
<evidence type="ECO:0000256" key="1">
    <source>
        <dbReference type="SAM" id="MobiDB-lite"/>
    </source>
</evidence>
<dbReference type="Pfam" id="PF08447">
    <property type="entry name" value="PAS_3"/>
    <property type="match status" value="1"/>
</dbReference>
<dbReference type="EMBL" id="CP104562">
    <property type="protein sequence ID" value="UXH80580.1"/>
    <property type="molecule type" value="Genomic_DNA"/>
</dbReference>
<keyword evidence="3" id="KW-0548">Nucleotidyltransferase</keyword>
<dbReference type="PANTHER" id="PTHR44757">
    <property type="entry name" value="DIGUANYLATE CYCLASE DGCP"/>
    <property type="match status" value="1"/>
</dbReference>
<dbReference type="SMART" id="SM00267">
    <property type="entry name" value="GGDEF"/>
    <property type="match status" value="1"/>
</dbReference>
<protein>
    <submittedName>
        <fullName evidence="3">Diguanylate cyclase</fullName>
        <ecNumber evidence="3">2.7.7.65</ecNumber>
    </submittedName>
</protein>
<gene>
    <name evidence="3" type="ORF">N4261_12190</name>
</gene>
<dbReference type="PROSITE" id="PS50887">
    <property type="entry name" value="GGDEF"/>
    <property type="match status" value="1"/>
</dbReference>
<accession>A0ABY6B7Z2</accession>
<feature type="domain" description="GGDEF" evidence="2">
    <location>
        <begin position="474"/>
        <end position="608"/>
    </location>
</feature>
<dbReference type="Proteomes" id="UP001064933">
    <property type="component" value="Chromosome"/>
</dbReference>
<reference evidence="3" key="1">
    <citation type="submission" date="2022-10" db="EMBL/GenBank/DDBJ databases">
        <title>Characterization and whole genome sequencing of a new Roseateles species, isolated from fresh water.</title>
        <authorList>
            <person name="Guliayeva D.Y."/>
            <person name="Akhremchuk A.E."/>
            <person name="Sikolenko M.A."/>
            <person name="Valentovich L.N."/>
            <person name="Sidarenka A.V."/>
        </authorList>
    </citation>
    <scope>NUCLEOTIDE SEQUENCE</scope>
    <source>
        <strain evidence="3">BIM B-1768</strain>
    </source>
</reference>